<reference evidence="6 7" key="1">
    <citation type="journal article" date="2019" name="New Phytol.">
        <title>Comparative genomics reveals unique wood-decay strategies and fruiting body development in the Schizophyllaceae.</title>
        <authorList>
            <person name="Almasi E."/>
            <person name="Sahu N."/>
            <person name="Krizsan K."/>
            <person name="Balint B."/>
            <person name="Kovacs G.M."/>
            <person name="Kiss B."/>
            <person name="Cseklye J."/>
            <person name="Drula E."/>
            <person name="Henrissat B."/>
            <person name="Nagy I."/>
            <person name="Chovatia M."/>
            <person name="Adam C."/>
            <person name="LaButti K."/>
            <person name="Lipzen A."/>
            <person name="Riley R."/>
            <person name="Grigoriev I.V."/>
            <person name="Nagy L.G."/>
        </authorList>
    </citation>
    <scope>NUCLEOTIDE SEQUENCE [LARGE SCALE GENOMIC DNA]</scope>
    <source>
        <strain evidence="6 7">NL-1724</strain>
    </source>
</reference>
<comment type="caution">
    <text evidence="6">The sequence shown here is derived from an EMBL/GenBank/DDBJ whole genome shotgun (WGS) entry which is preliminary data.</text>
</comment>
<keyword evidence="4" id="KW-0732">Signal</keyword>
<dbReference type="Pfam" id="PF01476">
    <property type="entry name" value="LysM"/>
    <property type="match status" value="1"/>
</dbReference>
<dbReference type="PANTHER" id="PTHR34997:SF1">
    <property type="entry name" value="PEPTIDOGLYCAN-BINDING LYSIN DOMAIN"/>
    <property type="match status" value="1"/>
</dbReference>
<dbReference type="OrthoDB" id="5985073at2759"/>
<evidence type="ECO:0000256" key="2">
    <source>
        <dbReference type="ARBA" id="ARBA00023026"/>
    </source>
</evidence>
<keyword evidence="1" id="KW-0147">Chitin-binding</keyword>
<keyword evidence="2" id="KW-0843">Virulence</keyword>
<protein>
    <recommendedName>
        <fullName evidence="5">LysM domain-containing protein</fullName>
    </recommendedName>
</protein>
<dbReference type="Gene3D" id="3.10.350.10">
    <property type="entry name" value="LysM domain"/>
    <property type="match status" value="2"/>
</dbReference>
<evidence type="ECO:0000313" key="6">
    <source>
        <dbReference type="EMBL" id="TRM57397.1"/>
    </source>
</evidence>
<dbReference type="PANTHER" id="PTHR34997">
    <property type="entry name" value="AM15"/>
    <property type="match status" value="1"/>
</dbReference>
<dbReference type="AlphaFoldDB" id="A0A550BY07"/>
<organism evidence="6 7">
    <name type="scientific">Schizophyllum amplum</name>
    <dbReference type="NCBI Taxonomy" id="97359"/>
    <lineage>
        <taxon>Eukaryota</taxon>
        <taxon>Fungi</taxon>
        <taxon>Dikarya</taxon>
        <taxon>Basidiomycota</taxon>
        <taxon>Agaricomycotina</taxon>
        <taxon>Agaricomycetes</taxon>
        <taxon>Agaricomycetidae</taxon>
        <taxon>Agaricales</taxon>
        <taxon>Schizophyllaceae</taxon>
        <taxon>Schizophyllum</taxon>
    </lineage>
</organism>
<dbReference type="InterPro" id="IPR036779">
    <property type="entry name" value="LysM_dom_sf"/>
</dbReference>
<evidence type="ECO:0000256" key="3">
    <source>
        <dbReference type="SAM" id="MobiDB-lite"/>
    </source>
</evidence>
<feature type="compositionally biased region" description="Low complexity" evidence="3">
    <location>
        <begin position="156"/>
        <end position="192"/>
    </location>
</feature>
<feature type="chain" id="PRO_5021893480" description="LysM domain-containing protein" evidence="4">
    <location>
        <begin position="23"/>
        <end position="212"/>
    </location>
</feature>
<feature type="domain" description="LysM" evidence="5">
    <location>
        <begin position="27"/>
        <end position="74"/>
    </location>
</feature>
<dbReference type="SMART" id="SM00257">
    <property type="entry name" value="LysM"/>
    <property type="match status" value="1"/>
</dbReference>
<evidence type="ECO:0000256" key="1">
    <source>
        <dbReference type="ARBA" id="ARBA00022669"/>
    </source>
</evidence>
<dbReference type="Proteomes" id="UP000320762">
    <property type="component" value="Unassembled WGS sequence"/>
</dbReference>
<evidence type="ECO:0000259" key="5">
    <source>
        <dbReference type="PROSITE" id="PS51782"/>
    </source>
</evidence>
<sequence length="212" mass="22244">MFSKTLAAAAIVAPFFARTVLAGDCVRTVTVKEGDTCDSISAAENVSTYQFAIINEGLIDETCSNLIAGQDYCIGYEAEDCSDVWVVEAQQTCDDITGVMAIEMSMLQENNPQLLDDCSNLYVGEVLCVANSALHPPASGSYVPAATVPATATAAASATPTYSEEPAPTTSSEEPAPTTSSEEAPATTSAAAFVDDGYDENDESTWPYCDEL</sequence>
<accession>A0A550BY07</accession>
<dbReference type="CDD" id="cd00118">
    <property type="entry name" value="LysM"/>
    <property type="match status" value="1"/>
</dbReference>
<evidence type="ECO:0000256" key="4">
    <source>
        <dbReference type="SAM" id="SignalP"/>
    </source>
</evidence>
<gene>
    <name evidence="6" type="ORF">BD626DRAFT_465102</name>
</gene>
<dbReference type="InterPro" id="IPR052210">
    <property type="entry name" value="LysM1-like"/>
</dbReference>
<dbReference type="PROSITE" id="PS51782">
    <property type="entry name" value="LYSM"/>
    <property type="match status" value="1"/>
</dbReference>
<dbReference type="GO" id="GO:0008061">
    <property type="term" value="F:chitin binding"/>
    <property type="evidence" value="ECO:0007669"/>
    <property type="project" value="UniProtKB-KW"/>
</dbReference>
<name>A0A550BY07_9AGAR</name>
<dbReference type="STRING" id="97359.A0A550BY07"/>
<dbReference type="InterPro" id="IPR018392">
    <property type="entry name" value="LysM"/>
</dbReference>
<dbReference type="SUPFAM" id="SSF54106">
    <property type="entry name" value="LysM domain"/>
    <property type="match status" value="1"/>
</dbReference>
<keyword evidence="7" id="KW-1185">Reference proteome</keyword>
<feature type="region of interest" description="Disordered" evidence="3">
    <location>
        <begin position="156"/>
        <end position="212"/>
    </location>
</feature>
<evidence type="ECO:0000313" key="7">
    <source>
        <dbReference type="Proteomes" id="UP000320762"/>
    </source>
</evidence>
<feature type="signal peptide" evidence="4">
    <location>
        <begin position="1"/>
        <end position="22"/>
    </location>
</feature>
<proteinExistence type="predicted"/>
<dbReference type="EMBL" id="VDMD01000048">
    <property type="protein sequence ID" value="TRM57397.1"/>
    <property type="molecule type" value="Genomic_DNA"/>
</dbReference>